<keyword evidence="1" id="KW-0812">Transmembrane</keyword>
<gene>
    <name evidence="2" type="ORF">MNBD_GAMMA23-290</name>
</gene>
<organism evidence="2">
    <name type="scientific">hydrothermal vent metagenome</name>
    <dbReference type="NCBI Taxonomy" id="652676"/>
    <lineage>
        <taxon>unclassified sequences</taxon>
        <taxon>metagenomes</taxon>
        <taxon>ecological metagenomes</taxon>
    </lineage>
</organism>
<dbReference type="EMBL" id="UOFT01000023">
    <property type="protein sequence ID" value="VAW92257.1"/>
    <property type="molecule type" value="Genomic_DNA"/>
</dbReference>
<dbReference type="AlphaFoldDB" id="A0A3B0ZY06"/>
<evidence type="ECO:0000256" key="1">
    <source>
        <dbReference type="SAM" id="Phobius"/>
    </source>
</evidence>
<evidence type="ECO:0000313" key="2">
    <source>
        <dbReference type="EMBL" id="VAW92257.1"/>
    </source>
</evidence>
<name>A0A3B0ZY06_9ZZZZ</name>
<accession>A0A3B0ZY06</accession>
<proteinExistence type="predicted"/>
<keyword evidence="1" id="KW-0472">Membrane</keyword>
<feature type="transmembrane region" description="Helical" evidence="1">
    <location>
        <begin position="81"/>
        <end position="105"/>
    </location>
</feature>
<sequence>MLSILKKIRPMRVVLISLAILSLIFKAKTGTPVSYDGWPMIETVFIPVMAPLITMVLLLDSLIATIWLSQSTGEEKNRYRLILGCNITTIIIMLTVWIPVFVALLT</sequence>
<keyword evidence="1" id="KW-1133">Transmembrane helix</keyword>
<feature type="transmembrane region" description="Helical" evidence="1">
    <location>
        <begin position="45"/>
        <end position="69"/>
    </location>
</feature>
<protein>
    <submittedName>
        <fullName evidence="2">Uncharacterized protein</fullName>
    </submittedName>
</protein>
<reference evidence="2" key="1">
    <citation type="submission" date="2018-06" db="EMBL/GenBank/DDBJ databases">
        <authorList>
            <person name="Zhirakovskaya E."/>
        </authorList>
    </citation>
    <scope>NUCLEOTIDE SEQUENCE</scope>
</reference>